<dbReference type="InterPro" id="IPR029151">
    <property type="entry name" value="Sensor-like_sf"/>
</dbReference>
<feature type="non-terminal residue" evidence="8">
    <location>
        <position position="290"/>
    </location>
</feature>
<gene>
    <name evidence="8" type="ORF">LCGC14_1539400</name>
</gene>
<evidence type="ECO:0000256" key="1">
    <source>
        <dbReference type="ARBA" id="ARBA00004651"/>
    </source>
</evidence>
<evidence type="ECO:0000256" key="4">
    <source>
        <dbReference type="ARBA" id="ARBA00022989"/>
    </source>
</evidence>
<comment type="subcellular location">
    <subcellularLocation>
        <location evidence="1">Cell membrane</location>
        <topology evidence="1">Multi-pass membrane protein</topology>
    </subcellularLocation>
</comment>
<keyword evidence="3 6" id="KW-0812">Transmembrane</keyword>
<proteinExistence type="predicted"/>
<evidence type="ECO:0000256" key="2">
    <source>
        <dbReference type="ARBA" id="ARBA00022475"/>
    </source>
</evidence>
<reference evidence="8" key="1">
    <citation type="journal article" date="2015" name="Nature">
        <title>Complex archaea that bridge the gap between prokaryotes and eukaryotes.</title>
        <authorList>
            <person name="Spang A."/>
            <person name="Saw J.H."/>
            <person name="Jorgensen S.L."/>
            <person name="Zaremba-Niedzwiedzka K."/>
            <person name="Martijn J."/>
            <person name="Lind A.E."/>
            <person name="van Eijk R."/>
            <person name="Schleper C."/>
            <person name="Guy L."/>
            <person name="Ettema T.J."/>
        </authorList>
    </citation>
    <scope>NUCLEOTIDE SEQUENCE</scope>
</reference>
<organism evidence="8">
    <name type="scientific">marine sediment metagenome</name>
    <dbReference type="NCBI Taxonomy" id="412755"/>
    <lineage>
        <taxon>unclassified sequences</taxon>
        <taxon>metagenomes</taxon>
        <taxon>ecological metagenomes</taxon>
    </lineage>
</organism>
<accession>A0A0F9ITK1</accession>
<evidence type="ECO:0000259" key="7">
    <source>
        <dbReference type="Pfam" id="PF02743"/>
    </source>
</evidence>
<feature type="transmembrane region" description="Helical" evidence="6">
    <location>
        <begin position="263"/>
        <end position="286"/>
    </location>
</feature>
<evidence type="ECO:0000256" key="5">
    <source>
        <dbReference type="ARBA" id="ARBA00023136"/>
    </source>
</evidence>
<evidence type="ECO:0000256" key="3">
    <source>
        <dbReference type="ARBA" id="ARBA00022692"/>
    </source>
</evidence>
<keyword evidence="2" id="KW-1003">Cell membrane</keyword>
<dbReference type="EMBL" id="LAZR01011633">
    <property type="protein sequence ID" value="KKM60679.1"/>
    <property type="molecule type" value="Genomic_DNA"/>
</dbReference>
<dbReference type="Pfam" id="PF02743">
    <property type="entry name" value="dCache_1"/>
    <property type="match status" value="1"/>
</dbReference>
<evidence type="ECO:0000313" key="8">
    <source>
        <dbReference type="EMBL" id="KKM60679.1"/>
    </source>
</evidence>
<dbReference type="CDD" id="cd18773">
    <property type="entry name" value="PDC1_HK_sensor"/>
    <property type="match status" value="1"/>
</dbReference>
<keyword evidence="4 6" id="KW-1133">Transmembrane helix</keyword>
<dbReference type="SUPFAM" id="SSF103190">
    <property type="entry name" value="Sensory domain-like"/>
    <property type="match status" value="2"/>
</dbReference>
<dbReference type="GO" id="GO:0005886">
    <property type="term" value="C:plasma membrane"/>
    <property type="evidence" value="ECO:0007669"/>
    <property type="project" value="UniProtKB-SubCell"/>
</dbReference>
<dbReference type="AlphaFoldDB" id="A0A0F9ITK1"/>
<evidence type="ECO:0000256" key="6">
    <source>
        <dbReference type="SAM" id="Phobius"/>
    </source>
</evidence>
<name>A0A0F9ITK1_9ZZZZ</name>
<feature type="domain" description="Cache" evidence="7">
    <location>
        <begin position="27"/>
        <end position="245"/>
    </location>
</feature>
<comment type="caution">
    <text evidence="8">The sequence shown here is derived from an EMBL/GenBank/DDBJ whole genome shotgun (WGS) entry which is preliminary data.</text>
</comment>
<dbReference type="CDD" id="cd12912">
    <property type="entry name" value="PDC2_MCP_like"/>
    <property type="match status" value="1"/>
</dbReference>
<protein>
    <recommendedName>
        <fullName evidence="7">Cache domain-containing protein</fullName>
    </recommendedName>
</protein>
<dbReference type="Gene3D" id="3.30.450.20">
    <property type="entry name" value="PAS domain"/>
    <property type="match status" value="2"/>
</dbReference>
<sequence>MITFLNSFYSSYQVQKQQLQSQTLKNHNAYAAKLVSATDRFLLASQQQLAYSAKVLATEFNDANTLAQEAQRLRLQTDSFNSTVIVDKNGVVLGLSPLSLKIKGQLLESDGAKQALAYKKPMISEPYISVTGNLIIFISHPIFNLQNEYLGYIGGTLYLKQKGILHDLLQVHFHKDGSYIYVVDKSRRLLYHPDVSRVGEQVFNNPVIEAVLRGESGTRQLTNSQNIVMLAGYAPLKSASWGIVTQRPLDATFAPLDDLMMNVLYRTLPVGLATFVFIWVLARLIAKPLR</sequence>
<keyword evidence="5 6" id="KW-0472">Membrane</keyword>
<dbReference type="InterPro" id="IPR033479">
    <property type="entry name" value="dCache_1"/>
</dbReference>